<name>A0ABC9B3T4_9POAL</name>
<dbReference type="Pfam" id="PF03478">
    <property type="entry name" value="Beta-prop_KIB1-4"/>
    <property type="match status" value="1"/>
</dbReference>
<dbReference type="PANTHER" id="PTHR33165">
    <property type="entry name" value="F-BOX DOMAIN CONTAINING PROTEIN-LIKE-RELATED"/>
    <property type="match status" value="1"/>
</dbReference>
<evidence type="ECO:0000259" key="1">
    <source>
        <dbReference type="Pfam" id="PF03478"/>
    </source>
</evidence>
<accession>A0ABC9B3T4</accession>
<dbReference type="AlphaFoldDB" id="A0ABC9B3T4"/>
<dbReference type="InterPro" id="IPR005174">
    <property type="entry name" value="KIB1-4_b-propeller"/>
</dbReference>
<feature type="domain" description="KIB1-4 beta-propeller" evidence="1">
    <location>
        <begin position="68"/>
        <end position="157"/>
    </location>
</feature>
<protein>
    <recommendedName>
        <fullName evidence="1">KIB1-4 beta-propeller domain-containing protein</fullName>
    </recommendedName>
</protein>
<evidence type="ECO:0000313" key="2">
    <source>
        <dbReference type="EMBL" id="CAL4993758.1"/>
    </source>
</evidence>
<sequence length="228" mass="25094">MNSGKVSVYSANPSSERLRVEYEYAPVPAGFDDDEQEEDAYDSSPGDDVIAVLCRITHGEAVGDLVRDTPSPRASEGGAALQQLQHCLLVESACETLLFGVRDNTTVEVLRLDAARALLEPVGSLGSHSLFIGDWRCLCVDADRFPSICGNCIILHDEFPVLRVIDLAEGVEDQEVSELVHLLSDYCTNIPCSELGVEGHHKQLYQLYCQIMKNAASKDYSEYYDSDD</sequence>
<proteinExistence type="predicted"/>
<reference evidence="2" key="1">
    <citation type="submission" date="2024-10" db="EMBL/GenBank/DDBJ databases">
        <authorList>
            <person name="Ryan C."/>
        </authorList>
    </citation>
    <scope>NUCLEOTIDE SEQUENCE [LARGE SCALE GENOMIC DNA]</scope>
</reference>
<organism evidence="2 3">
    <name type="scientific">Urochloa decumbens</name>
    <dbReference type="NCBI Taxonomy" id="240449"/>
    <lineage>
        <taxon>Eukaryota</taxon>
        <taxon>Viridiplantae</taxon>
        <taxon>Streptophyta</taxon>
        <taxon>Embryophyta</taxon>
        <taxon>Tracheophyta</taxon>
        <taxon>Spermatophyta</taxon>
        <taxon>Magnoliopsida</taxon>
        <taxon>Liliopsida</taxon>
        <taxon>Poales</taxon>
        <taxon>Poaceae</taxon>
        <taxon>PACMAD clade</taxon>
        <taxon>Panicoideae</taxon>
        <taxon>Panicodae</taxon>
        <taxon>Paniceae</taxon>
        <taxon>Melinidinae</taxon>
        <taxon>Urochloa</taxon>
    </lineage>
</organism>
<evidence type="ECO:0000313" key="3">
    <source>
        <dbReference type="Proteomes" id="UP001497457"/>
    </source>
</evidence>
<keyword evidence="3" id="KW-1185">Reference proteome</keyword>
<gene>
    <name evidence="2" type="ORF">URODEC1_LOCUS61650</name>
</gene>
<dbReference type="Proteomes" id="UP001497457">
    <property type="component" value="Chromosome 24b"/>
</dbReference>
<dbReference type="EMBL" id="OZ075134">
    <property type="protein sequence ID" value="CAL4993758.1"/>
    <property type="molecule type" value="Genomic_DNA"/>
</dbReference>